<evidence type="ECO:0000313" key="1">
    <source>
        <dbReference type="EMBL" id="SEH51286.1"/>
    </source>
</evidence>
<accession>A0A1H8DEL5</accession>
<dbReference type="Proteomes" id="UP000183063">
    <property type="component" value="Unassembled WGS sequence"/>
</dbReference>
<evidence type="ECO:0000313" key="4">
    <source>
        <dbReference type="Proteomes" id="UP000198939"/>
    </source>
</evidence>
<organism evidence="1 3">
    <name type="scientific">Rhizobium tibeticum</name>
    <dbReference type="NCBI Taxonomy" id="501024"/>
    <lineage>
        <taxon>Bacteria</taxon>
        <taxon>Pseudomonadati</taxon>
        <taxon>Pseudomonadota</taxon>
        <taxon>Alphaproteobacteria</taxon>
        <taxon>Hyphomicrobiales</taxon>
        <taxon>Rhizobiaceae</taxon>
        <taxon>Rhizobium/Agrobacterium group</taxon>
        <taxon>Rhizobium</taxon>
    </lineage>
</organism>
<gene>
    <name evidence="1" type="ORF">RTCCBAU85039_0826</name>
    <name evidence="2" type="ORF">SAMN05216228_10025</name>
</gene>
<evidence type="ECO:0000313" key="3">
    <source>
        <dbReference type="Proteomes" id="UP000183063"/>
    </source>
</evidence>
<dbReference type="EMBL" id="FNXB01000004">
    <property type="protein sequence ID" value="SEH51286.1"/>
    <property type="molecule type" value="Genomic_DNA"/>
</dbReference>
<dbReference type="AlphaFoldDB" id="A0A1H8DEL5"/>
<sequence length="64" mass="6970">MEICAVSFVVNGCVTRAPANDGAGFERLTPSSETRKFIIANDRPFAEQVAAHNETCDQQPACRK</sequence>
<reference evidence="2 4" key="2">
    <citation type="submission" date="2016-10" db="EMBL/GenBank/DDBJ databases">
        <authorList>
            <person name="Varghese N."/>
            <person name="Submissions S."/>
        </authorList>
    </citation>
    <scope>NUCLEOTIDE SEQUENCE [LARGE SCALE GENOMIC DNA]</scope>
    <source>
        <strain evidence="2 4">CGMCC 1.7071</strain>
    </source>
</reference>
<protein>
    <submittedName>
        <fullName evidence="1">Uncharacterized protein</fullName>
    </submittedName>
</protein>
<dbReference type="STRING" id="501024.RTCCBAU85039_0826"/>
<dbReference type="Proteomes" id="UP000198939">
    <property type="component" value="Unassembled WGS sequence"/>
</dbReference>
<reference evidence="3" key="3">
    <citation type="submission" date="2016-10" db="EMBL/GenBank/DDBJ databases">
        <authorList>
            <person name="Wibberg D."/>
        </authorList>
    </citation>
    <scope>NUCLEOTIDE SEQUENCE [LARGE SCALE GENOMIC DNA]</scope>
</reference>
<keyword evidence="4" id="KW-1185">Reference proteome</keyword>
<evidence type="ECO:0000313" key="2">
    <source>
        <dbReference type="EMBL" id="SEN04937.1"/>
    </source>
</evidence>
<proteinExistence type="predicted"/>
<dbReference type="EMBL" id="FOCV01000002">
    <property type="protein sequence ID" value="SEN04937.1"/>
    <property type="molecule type" value="Genomic_DNA"/>
</dbReference>
<name>A0A1H8DEL5_9HYPH</name>
<reference evidence="1" key="1">
    <citation type="submission" date="2016-10" db="EMBL/GenBank/DDBJ databases">
        <authorList>
            <person name="de Groot N.N."/>
        </authorList>
    </citation>
    <scope>NUCLEOTIDE SEQUENCE [LARGE SCALE GENOMIC DNA]</scope>
    <source>
        <strain evidence="1">CCBAU85039</strain>
    </source>
</reference>